<sequence>MLAAVLLAGLPVTGCGSPGADKDTGAPPVSAAAPSPRATSAEDVCVRLVTHWSREVLGGTAYGDYQSMGLSNGQYEILRAAVAAARPVRERQGTEAAHRLMDRRVRAACAERHRGGGPGEGAWR</sequence>
<feature type="compositionally biased region" description="Low complexity" evidence="1">
    <location>
        <begin position="26"/>
        <end position="40"/>
    </location>
</feature>
<gene>
    <name evidence="2" type="ORF">G3I53_09420</name>
</gene>
<evidence type="ECO:0000313" key="2">
    <source>
        <dbReference type="EMBL" id="NEA86255.1"/>
    </source>
</evidence>
<name>A0A6G3QSD1_9ACTN</name>
<protein>
    <submittedName>
        <fullName evidence="2">Uncharacterized protein</fullName>
    </submittedName>
</protein>
<evidence type="ECO:0000256" key="1">
    <source>
        <dbReference type="SAM" id="MobiDB-lite"/>
    </source>
</evidence>
<accession>A0A6G3QSD1</accession>
<feature type="region of interest" description="Disordered" evidence="1">
    <location>
        <begin position="16"/>
        <end position="40"/>
    </location>
</feature>
<proteinExistence type="predicted"/>
<comment type="caution">
    <text evidence="2">The sequence shown here is derived from an EMBL/GenBank/DDBJ whole genome shotgun (WGS) entry which is preliminary data.</text>
</comment>
<dbReference type="EMBL" id="JAAGMD010000262">
    <property type="protein sequence ID" value="NEA86255.1"/>
    <property type="molecule type" value="Genomic_DNA"/>
</dbReference>
<organism evidence="2">
    <name type="scientific">Streptomyces sp. SID14436</name>
    <dbReference type="NCBI Taxonomy" id="2706070"/>
    <lineage>
        <taxon>Bacteria</taxon>
        <taxon>Bacillati</taxon>
        <taxon>Actinomycetota</taxon>
        <taxon>Actinomycetes</taxon>
        <taxon>Kitasatosporales</taxon>
        <taxon>Streptomycetaceae</taxon>
        <taxon>Streptomyces</taxon>
    </lineage>
</organism>
<dbReference type="AlphaFoldDB" id="A0A6G3QSD1"/>
<reference evidence="2" key="1">
    <citation type="submission" date="2020-01" db="EMBL/GenBank/DDBJ databases">
        <title>Insect and environment-associated Actinomycetes.</title>
        <authorList>
            <person name="Currrie C."/>
            <person name="Chevrette M."/>
            <person name="Carlson C."/>
            <person name="Stubbendieck R."/>
            <person name="Wendt-Pienkowski E."/>
        </authorList>
    </citation>
    <scope>NUCLEOTIDE SEQUENCE</scope>
    <source>
        <strain evidence="2">SID14436</strain>
    </source>
</reference>